<name>A0ABU4VPG9_9ACTN</name>
<comment type="caution">
    <text evidence="1">The sequence shown here is derived from an EMBL/GenBank/DDBJ whole genome shotgun (WGS) entry which is preliminary data.</text>
</comment>
<dbReference type="InterPro" id="IPR009057">
    <property type="entry name" value="Homeodomain-like_sf"/>
</dbReference>
<evidence type="ECO:0000313" key="1">
    <source>
        <dbReference type="EMBL" id="MDX8153756.1"/>
    </source>
</evidence>
<dbReference type="PANTHER" id="PTHR43479">
    <property type="entry name" value="ACREF/ENVCD OPERON REPRESSOR-RELATED"/>
    <property type="match status" value="1"/>
</dbReference>
<reference evidence="1 2" key="1">
    <citation type="submission" date="2023-11" db="EMBL/GenBank/DDBJ databases">
        <authorList>
            <person name="Xu M."/>
            <person name="Jiang T."/>
        </authorList>
    </citation>
    <scope>NUCLEOTIDE SEQUENCE [LARGE SCALE GENOMIC DNA]</scope>
    <source>
        <strain evidence="1 2">SD</strain>
    </source>
</reference>
<sequence length="208" mass="23522">MSESGDRRARVAERLRETVERLLDAGESYPSISIERLMTESDLSRSTFYAYFSDKSDLLQEWSREIAAATRTAAATWTMMDGPFERDALRDALRRVMLAYRPHAALAAAAYDATVYDERLRVEVTAVIDSHRSAVAEHVRRGQREGWVDATLLPDQTAAWLVWMAERVFHQHLARVTEEAEVDALVEGFTDVVWNALHAPVVRIAATT</sequence>
<dbReference type="InterPro" id="IPR036271">
    <property type="entry name" value="Tet_transcr_reg_TetR-rel_C_sf"/>
</dbReference>
<dbReference type="Proteomes" id="UP001277761">
    <property type="component" value="Unassembled WGS sequence"/>
</dbReference>
<dbReference type="EMBL" id="JAXAVX010000019">
    <property type="protein sequence ID" value="MDX8153756.1"/>
    <property type="molecule type" value="Genomic_DNA"/>
</dbReference>
<dbReference type="RefSeq" id="WP_319955905.1">
    <property type="nucleotide sequence ID" value="NZ_JAXAVX010000019.1"/>
</dbReference>
<evidence type="ECO:0000313" key="2">
    <source>
        <dbReference type="Proteomes" id="UP001277761"/>
    </source>
</evidence>
<dbReference type="Gene3D" id="1.10.357.10">
    <property type="entry name" value="Tetracycline Repressor, domain 2"/>
    <property type="match status" value="1"/>
</dbReference>
<dbReference type="SUPFAM" id="SSF46689">
    <property type="entry name" value="Homeodomain-like"/>
    <property type="match status" value="1"/>
</dbReference>
<gene>
    <name evidence="1" type="ORF">SK069_19320</name>
</gene>
<dbReference type="Gene3D" id="1.10.10.60">
    <property type="entry name" value="Homeodomain-like"/>
    <property type="match status" value="1"/>
</dbReference>
<proteinExistence type="predicted"/>
<accession>A0ABU4VPG9</accession>
<organism evidence="1 2">
    <name type="scientific">Patulibacter brassicae</name>
    <dbReference type="NCBI Taxonomy" id="1705717"/>
    <lineage>
        <taxon>Bacteria</taxon>
        <taxon>Bacillati</taxon>
        <taxon>Actinomycetota</taxon>
        <taxon>Thermoleophilia</taxon>
        <taxon>Solirubrobacterales</taxon>
        <taxon>Patulibacteraceae</taxon>
        <taxon>Patulibacter</taxon>
    </lineage>
</organism>
<dbReference type="InterPro" id="IPR050624">
    <property type="entry name" value="HTH-type_Tx_Regulator"/>
</dbReference>
<keyword evidence="2" id="KW-1185">Reference proteome</keyword>
<protein>
    <submittedName>
        <fullName evidence="1">TetR/AcrR family transcriptional regulator</fullName>
    </submittedName>
</protein>
<dbReference type="SUPFAM" id="SSF48498">
    <property type="entry name" value="Tetracyclin repressor-like, C-terminal domain"/>
    <property type="match status" value="1"/>
</dbReference>
<dbReference type="PANTHER" id="PTHR43479:SF11">
    <property type="entry name" value="ACREF_ENVCD OPERON REPRESSOR-RELATED"/>
    <property type="match status" value="1"/>
</dbReference>